<feature type="domain" description="RRM" evidence="5">
    <location>
        <begin position="94"/>
        <end position="172"/>
    </location>
</feature>
<evidence type="ECO:0000313" key="6">
    <source>
        <dbReference type="EMBL" id="KAL3309993.1"/>
    </source>
</evidence>
<evidence type="ECO:0000259" key="5">
    <source>
        <dbReference type="PROSITE" id="PS50102"/>
    </source>
</evidence>
<dbReference type="Proteomes" id="UP001626550">
    <property type="component" value="Unassembled WGS sequence"/>
</dbReference>
<dbReference type="CDD" id="cd00590">
    <property type="entry name" value="RRM_SF"/>
    <property type="match status" value="1"/>
</dbReference>
<comment type="caution">
    <text evidence="6">The sequence shown here is derived from an EMBL/GenBank/DDBJ whole genome shotgun (WGS) entry which is preliminary data.</text>
</comment>
<dbReference type="GO" id="GO:0003723">
    <property type="term" value="F:RNA binding"/>
    <property type="evidence" value="ECO:0007669"/>
    <property type="project" value="UniProtKB-UniRule"/>
</dbReference>
<feature type="compositionally biased region" description="Low complexity" evidence="4">
    <location>
        <begin position="444"/>
        <end position="467"/>
    </location>
</feature>
<organism evidence="6 7">
    <name type="scientific">Cichlidogyrus casuarinus</name>
    <dbReference type="NCBI Taxonomy" id="1844966"/>
    <lineage>
        <taxon>Eukaryota</taxon>
        <taxon>Metazoa</taxon>
        <taxon>Spiralia</taxon>
        <taxon>Lophotrochozoa</taxon>
        <taxon>Platyhelminthes</taxon>
        <taxon>Monogenea</taxon>
        <taxon>Monopisthocotylea</taxon>
        <taxon>Dactylogyridea</taxon>
        <taxon>Ancyrocephalidae</taxon>
        <taxon>Cichlidogyrus</taxon>
    </lineage>
</organism>
<reference evidence="6 7" key="1">
    <citation type="submission" date="2024-11" db="EMBL/GenBank/DDBJ databases">
        <title>Adaptive evolution of stress response genes in parasites aligns with host niche diversity.</title>
        <authorList>
            <person name="Hahn C."/>
            <person name="Resl P."/>
        </authorList>
    </citation>
    <scope>NUCLEOTIDE SEQUENCE [LARGE SCALE GENOMIC DNA]</scope>
    <source>
        <strain evidence="6">EGGRZ-B1_66</strain>
        <tissue evidence="6">Body</tissue>
    </source>
</reference>
<dbReference type="SMART" id="SM00360">
    <property type="entry name" value="RRM"/>
    <property type="match status" value="3"/>
</dbReference>
<feature type="compositionally biased region" description="Polar residues" evidence="4">
    <location>
        <begin position="468"/>
        <end position="487"/>
    </location>
</feature>
<evidence type="ECO:0000256" key="2">
    <source>
        <dbReference type="ARBA" id="ARBA00022884"/>
    </source>
</evidence>
<dbReference type="PROSITE" id="PS50102">
    <property type="entry name" value="RRM"/>
    <property type="match status" value="3"/>
</dbReference>
<dbReference type="Pfam" id="PF00076">
    <property type="entry name" value="RRM_1"/>
    <property type="match status" value="3"/>
</dbReference>
<name>A0ABD2PSH1_9PLAT</name>
<feature type="region of interest" description="Disordered" evidence="4">
    <location>
        <begin position="444"/>
        <end position="494"/>
    </location>
</feature>
<keyword evidence="2 3" id="KW-0694">RNA-binding</keyword>
<feature type="domain" description="RRM" evidence="5">
    <location>
        <begin position="364"/>
        <end position="442"/>
    </location>
</feature>
<protein>
    <recommendedName>
        <fullName evidence="5">RRM domain-containing protein</fullName>
    </recommendedName>
</protein>
<keyword evidence="7" id="KW-1185">Reference proteome</keyword>
<dbReference type="Gene3D" id="3.30.70.330">
    <property type="match status" value="3"/>
</dbReference>
<evidence type="ECO:0000256" key="3">
    <source>
        <dbReference type="PROSITE-ProRule" id="PRU00176"/>
    </source>
</evidence>
<keyword evidence="1" id="KW-0677">Repeat</keyword>
<sequence>MSGLSRFIIVSGLAENATHNDFFHMCAEFGAIRACRIQRSDKGYVSGFCEFEVPESATAAVQMLNARSQADGLKMRASFSKARTQNIQTQAKSAQLRVKFLPRSLGDKEVWAEFSRFGNLSRVKVIPYERHATAHLTYDSMESAEMARSSMNNQRWANDPEQQPMLVEYNNSYYPCPARKSLPPNDEEAYGHGASMEQADTSYYATGLYNYPAQQQPQFDMQQPLMQNGEYPPSSKAAQYVQVNAYPWTSTAGQQGVYENGVGAGANGKQEQLAHFYNQLLHQFQNTHLYQTSPMVPGSSFAQQQQPLLLGPQSMYSAPPAYPLLFNNACFSRPQPQFRYGATHFRAPTYQQRPPPQGGPRNGNTLYIYNTGNNMTEDGLKALFGRFGTITDVSVPRDPTTGASRNFGFVNYLESGAASAAIEQMNGFLLFDRTLQVSYKRARLSAAPSSSSSAQAAKNGKEANNNGTCSEQPETVTAADTDSIQTQNNNNNNE</sequence>
<dbReference type="EMBL" id="JBJKFK010003352">
    <property type="protein sequence ID" value="KAL3309993.1"/>
    <property type="molecule type" value="Genomic_DNA"/>
</dbReference>
<gene>
    <name evidence="6" type="ORF">Ciccas_011449</name>
</gene>
<evidence type="ECO:0000256" key="1">
    <source>
        <dbReference type="ARBA" id="ARBA00022737"/>
    </source>
</evidence>
<dbReference type="AlphaFoldDB" id="A0ABD2PSH1"/>
<proteinExistence type="predicted"/>
<dbReference type="SUPFAM" id="SSF54928">
    <property type="entry name" value="RNA-binding domain, RBD"/>
    <property type="match status" value="2"/>
</dbReference>
<dbReference type="InterPro" id="IPR035979">
    <property type="entry name" value="RBD_domain_sf"/>
</dbReference>
<evidence type="ECO:0000313" key="7">
    <source>
        <dbReference type="Proteomes" id="UP001626550"/>
    </source>
</evidence>
<dbReference type="InterPro" id="IPR012677">
    <property type="entry name" value="Nucleotide-bd_a/b_plait_sf"/>
</dbReference>
<feature type="domain" description="RRM" evidence="5">
    <location>
        <begin position="6"/>
        <end position="82"/>
    </location>
</feature>
<dbReference type="InterPro" id="IPR000504">
    <property type="entry name" value="RRM_dom"/>
</dbReference>
<dbReference type="PANTHER" id="PTHR24012">
    <property type="entry name" value="RNA BINDING PROTEIN"/>
    <property type="match status" value="1"/>
</dbReference>
<accession>A0ABD2PSH1</accession>
<evidence type="ECO:0000256" key="4">
    <source>
        <dbReference type="SAM" id="MobiDB-lite"/>
    </source>
</evidence>